<dbReference type="InterPro" id="IPR036259">
    <property type="entry name" value="MFS_trans_sf"/>
</dbReference>
<gene>
    <name evidence="4 5" type="primary">LOC101735102</name>
</gene>
<keyword evidence="3" id="KW-1185">Reference proteome</keyword>
<proteinExistence type="predicted"/>
<dbReference type="GeneID" id="101735102"/>
<evidence type="ECO:0000256" key="2">
    <source>
        <dbReference type="SAM" id="Phobius"/>
    </source>
</evidence>
<keyword evidence="2" id="KW-1133">Transmembrane helix</keyword>
<organism evidence="3 4">
    <name type="scientific">Xenopus tropicalis</name>
    <name type="common">Western clawed frog</name>
    <name type="synonym">Silurana tropicalis</name>
    <dbReference type="NCBI Taxonomy" id="8364"/>
    <lineage>
        <taxon>Eukaryota</taxon>
        <taxon>Metazoa</taxon>
        <taxon>Chordata</taxon>
        <taxon>Craniata</taxon>
        <taxon>Vertebrata</taxon>
        <taxon>Euteleostomi</taxon>
        <taxon>Amphibia</taxon>
        <taxon>Batrachia</taxon>
        <taxon>Anura</taxon>
        <taxon>Pipoidea</taxon>
        <taxon>Pipidae</taxon>
        <taxon>Xenopodinae</taxon>
        <taxon>Xenopus</taxon>
        <taxon>Silurana</taxon>
    </lineage>
</organism>
<dbReference type="GO" id="GO:0016020">
    <property type="term" value="C:membrane"/>
    <property type="evidence" value="ECO:0007669"/>
    <property type="project" value="UniProtKB-SubCell"/>
</dbReference>
<dbReference type="AlphaFoldDB" id="A0A8J1IZP0"/>
<keyword evidence="2" id="KW-0812">Transmembrane</keyword>
<dbReference type="Xenbase" id="XB-GENE-29088295">
    <property type="gene designation" value="LOC101735102"/>
</dbReference>
<protein>
    <submittedName>
        <fullName evidence="4">Uncharacterized protein LOC101735102</fullName>
    </submittedName>
</protein>
<feature type="transmembrane region" description="Helical" evidence="2">
    <location>
        <begin position="141"/>
        <end position="164"/>
    </location>
</feature>
<evidence type="ECO:0000256" key="1">
    <source>
        <dbReference type="ARBA" id="ARBA00004141"/>
    </source>
</evidence>
<dbReference type="KEGG" id="xtr:101735102"/>
<dbReference type="SUPFAM" id="SSF103473">
    <property type="entry name" value="MFS general substrate transporter"/>
    <property type="match status" value="1"/>
</dbReference>
<evidence type="ECO:0000313" key="5">
    <source>
        <dbReference type="Xenbase" id="XB-GENE-29088295"/>
    </source>
</evidence>
<dbReference type="OrthoDB" id="10516233at2759"/>
<dbReference type="Proteomes" id="UP000008143">
    <property type="component" value="Chromosome 1"/>
</dbReference>
<keyword evidence="2" id="KW-0472">Membrane</keyword>
<sequence length="207" mass="22374">MDAKSLESRCCCPCLSNGISGTIPRIQQSLRTALGYTGLLFLMGQIISITLWLYYGYKSVFDWTLLGAVALNTGICIMGICSGAITPPCPKAVCPLSDMLQKIEWLSVAYTSISKFIMLGYSISLLVLYCLRSDNGKVENWILILIIIIILGLLIDVVTCVCIYRGCRQDPSPAVTKAEGEILPEMEQLNPPGAMDGGPVGIVAVLC</sequence>
<dbReference type="RefSeq" id="XP_031751074.1">
    <property type="nucleotide sequence ID" value="XM_031895214.1"/>
</dbReference>
<dbReference type="AGR" id="Xenbase:XB-GENE-29088295"/>
<name>A0A8J1IZP0_XENTR</name>
<accession>A0A8J1IZP0</accession>
<feature type="transmembrane region" description="Helical" evidence="2">
    <location>
        <begin position="63"/>
        <end position="85"/>
    </location>
</feature>
<comment type="subcellular location">
    <subcellularLocation>
        <location evidence="1">Membrane</location>
        <topology evidence="1">Multi-pass membrane protein</topology>
    </subcellularLocation>
</comment>
<reference evidence="4" key="1">
    <citation type="submission" date="2025-08" db="UniProtKB">
        <authorList>
            <consortium name="RefSeq"/>
        </authorList>
    </citation>
    <scope>IDENTIFICATION</scope>
    <source>
        <strain evidence="4">Nigerian</strain>
        <tissue evidence="4">Liver and blood</tissue>
    </source>
</reference>
<feature type="transmembrane region" description="Helical" evidence="2">
    <location>
        <begin position="33"/>
        <end position="57"/>
    </location>
</feature>
<feature type="transmembrane region" description="Helical" evidence="2">
    <location>
        <begin position="105"/>
        <end position="129"/>
    </location>
</feature>
<evidence type="ECO:0000313" key="3">
    <source>
        <dbReference type="Proteomes" id="UP000008143"/>
    </source>
</evidence>
<evidence type="ECO:0000313" key="4">
    <source>
        <dbReference type="RefSeq" id="XP_031751074.1"/>
    </source>
</evidence>